<gene>
    <name evidence="2" type="ORF">AALO_G00218520</name>
</gene>
<dbReference type="PANTHER" id="PTHR11814">
    <property type="entry name" value="SULFATE TRANSPORTER"/>
    <property type="match status" value="1"/>
</dbReference>
<evidence type="ECO:0000313" key="2">
    <source>
        <dbReference type="EMBL" id="KAG5267145.1"/>
    </source>
</evidence>
<protein>
    <submittedName>
        <fullName evidence="2">Uncharacterized protein</fullName>
    </submittedName>
</protein>
<dbReference type="Proteomes" id="UP000823561">
    <property type="component" value="Chromosome 17"/>
</dbReference>
<feature type="region of interest" description="Disordered" evidence="1">
    <location>
        <begin position="1"/>
        <end position="42"/>
    </location>
</feature>
<keyword evidence="3" id="KW-1185">Reference proteome</keyword>
<evidence type="ECO:0000313" key="3">
    <source>
        <dbReference type="Proteomes" id="UP000823561"/>
    </source>
</evidence>
<name>A0AAV6FX69_9TELE</name>
<reference evidence="2 3" key="1">
    <citation type="submission" date="2020-10" db="EMBL/GenBank/DDBJ databases">
        <title>Chromosome-scale genome assembly of the Allis shad, Alosa alosa.</title>
        <authorList>
            <person name="Margot Z."/>
            <person name="Christophe K."/>
            <person name="Cabau C."/>
            <person name="Louis A."/>
            <person name="Berthelot C."/>
            <person name="Parey E."/>
            <person name="Roest Crollius H."/>
            <person name="Montfort J."/>
            <person name="Robinson-Rechavi M."/>
            <person name="Bucao C."/>
            <person name="Bouchez O."/>
            <person name="Gislard M."/>
            <person name="Lluch J."/>
            <person name="Milhes M."/>
            <person name="Lampietro C."/>
            <person name="Lopez Roques C."/>
            <person name="Donnadieu C."/>
            <person name="Braasch I."/>
            <person name="Desvignes T."/>
            <person name="Postlethwait J."/>
            <person name="Bobe J."/>
            <person name="Guiguen Y."/>
        </authorList>
    </citation>
    <scope>NUCLEOTIDE SEQUENCE [LARGE SCALE GENOMIC DNA]</scope>
    <source>
        <strain evidence="2">M-15738</strain>
        <tissue evidence="2">Blood</tissue>
    </source>
</reference>
<proteinExistence type="predicted"/>
<dbReference type="GO" id="GO:0055085">
    <property type="term" value="P:transmembrane transport"/>
    <property type="evidence" value="ECO:0007669"/>
    <property type="project" value="InterPro"/>
</dbReference>
<dbReference type="InterPro" id="IPR001902">
    <property type="entry name" value="SLC26A/SulP_fam"/>
</dbReference>
<evidence type="ECO:0000256" key="1">
    <source>
        <dbReference type="SAM" id="MobiDB-lite"/>
    </source>
</evidence>
<feature type="compositionally biased region" description="Basic and acidic residues" evidence="1">
    <location>
        <begin position="13"/>
        <end position="39"/>
    </location>
</feature>
<feature type="compositionally biased region" description="Polar residues" evidence="1">
    <location>
        <begin position="1"/>
        <end position="11"/>
    </location>
</feature>
<sequence length="180" mass="20248">MRNHAASQTSLAEIEKETGRRQEEPPEIESPRKRVKDQPDQPVCELYELQPCVCGMEPESTPTQEATSGPAPAGLRYRVERDVYSEAQLDSEVLHRREHAPKSLCQRVNKHVRCSPERLKAAVQSLLPIVTWLPAYPVKDYLFGDLVSGLSTGVMQLPQGHSLSLKLWYVGYISLIKTPT</sequence>
<dbReference type="GO" id="GO:0016020">
    <property type="term" value="C:membrane"/>
    <property type="evidence" value="ECO:0007669"/>
    <property type="project" value="InterPro"/>
</dbReference>
<dbReference type="AlphaFoldDB" id="A0AAV6FX69"/>
<organism evidence="2 3">
    <name type="scientific">Alosa alosa</name>
    <name type="common">allis shad</name>
    <dbReference type="NCBI Taxonomy" id="278164"/>
    <lineage>
        <taxon>Eukaryota</taxon>
        <taxon>Metazoa</taxon>
        <taxon>Chordata</taxon>
        <taxon>Craniata</taxon>
        <taxon>Vertebrata</taxon>
        <taxon>Euteleostomi</taxon>
        <taxon>Actinopterygii</taxon>
        <taxon>Neopterygii</taxon>
        <taxon>Teleostei</taxon>
        <taxon>Clupei</taxon>
        <taxon>Clupeiformes</taxon>
        <taxon>Clupeoidei</taxon>
        <taxon>Clupeidae</taxon>
        <taxon>Alosa</taxon>
    </lineage>
</organism>
<dbReference type="EMBL" id="JADWDJ010000017">
    <property type="protein sequence ID" value="KAG5267145.1"/>
    <property type="molecule type" value="Genomic_DNA"/>
</dbReference>
<accession>A0AAV6FX69</accession>
<comment type="caution">
    <text evidence="2">The sequence shown here is derived from an EMBL/GenBank/DDBJ whole genome shotgun (WGS) entry which is preliminary data.</text>
</comment>